<comment type="caution">
    <text evidence="7">The sequence shown here is derived from an EMBL/GenBank/DDBJ whole genome shotgun (WGS) entry which is preliminary data.</text>
</comment>
<gene>
    <name evidence="7" type="ORF">B0H17DRAFT_1103305</name>
</gene>
<dbReference type="PROSITE" id="PS50135">
    <property type="entry name" value="ZF_ZZ_2"/>
    <property type="match status" value="1"/>
</dbReference>
<accession>A0AAD7CH35</accession>
<dbReference type="InterPro" id="IPR043145">
    <property type="entry name" value="Znf_ZZ_sf"/>
</dbReference>
<evidence type="ECO:0000259" key="6">
    <source>
        <dbReference type="PROSITE" id="PS50135"/>
    </source>
</evidence>
<dbReference type="InterPro" id="IPR055936">
    <property type="entry name" value="DUF7514"/>
</dbReference>
<feature type="region of interest" description="Disordered" evidence="5">
    <location>
        <begin position="103"/>
        <end position="128"/>
    </location>
</feature>
<evidence type="ECO:0000313" key="7">
    <source>
        <dbReference type="EMBL" id="KAJ7648413.1"/>
    </source>
</evidence>
<dbReference type="InterPro" id="IPR000433">
    <property type="entry name" value="Znf_ZZ"/>
</dbReference>
<reference evidence="7" key="1">
    <citation type="submission" date="2023-03" db="EMBL/GenBank/DDBJ databases">
        <title>Massive genome expansion in bonnet fungi (Mycena s.s.) driven by repeated elements and novel gene families across ecological guilds.</title>
        <authorList>
            <consortium name="Lawrence Berkeley National Laboratory"/>
            <person name="Harder C.B."/>
            <person name="Miyauchi S."/>
            <person name="Viragh M."/>
            <person name="Kuo A."/>
            <person name="Thoen E."/>
            <person name="Andreopoulos B."/>
            <person name="Lu D."/>
            <person name="Skrede I."/>
            <person name="Drula E."/>
            <person name="Henrissat B."/>
            <person name="Morin E."/>
            <person name="Kohler A."/>
            <person name="Barry K."/>
            <person name="LaButti K."/>
            <person name="Morin E."/>
            <person name="Salamov A."/>
            <person name="Lipzen A."/>
            <person name="Mereny Z."/>
            <person name="Hegedus B."/>
            <person name="Baldrian P."/>
            <person name="Stursova M."/>
            <person name="Weitz H."/>
            <person name="Taylor A."/>
            <person name="Grigoriev I.V."/>
            <person name="Nagy L.G."/>
            <person name="Martin F."/>
            <person name="Kauserud H."/>
        </authorList>
    </citation>
    <scope>NUCLEOTIDE SEQUENCE</scope>
    <source>
        <strain evidence="7">CBHHK067</strain>
    </source>
</reference>
<dbReference type="AlphaFoldDB" id="A0AAD7CH35"/>
<keyword evidence="1" id="KW-0479">Metal-binding</keyword>
<dbReference type="Proteomes" id="UP001221757">
    <property type="component" value="Unassembled WGS sequence"/>
</dbReference>
<dbReference type="EMBL" id="JARKIE010000382">
    <property type="protein sequence ID" value="KAJ7648413.1"/>
    <property type="molecule type" value="Genomic_DNA"/>
</dbReference>
<organism evidence="7 8">
    <name type="scientific">Mycena rosella</name>
    <name type="common">Pink bonnet</name>
    <name type="synonym">Agaricus rosellus</name>
    <dbReference type="NCBI Taxonomy" id="1033263"/>
    <lineage>
        <taxon>Eukaryota</taxon>
        <taxon>Fungi</taxon>
        <taxon>Dikarya</taxon>
        <taxon>Basidiomycota</taxon>
        <taxon>Agaricomycotina</taxon>
        <taxon>Agaricomycetes</taxon>
        <taxon>Agaricomycetidae</taxon>
        <taxon>Agaricales</taxon>
        <taxon>Marasmiineae</taxon>
        <taxon>Mycenaceae</taxon>
        <taxon>Mycena</taxon>
    </lineage>
</organism>
<feature type="compositionally biased region" description="Low complexity" evidence="5">
    <location>
        <begin position="117"/>
        <end position="128"/>
    </location>
</feature>
<evidence type="ECO:0000256" key="2">
    <source>
        <dbReference type="ARBA" id="ARBA00022771"/>
    </source>
</evidence>
<protein>
    <recommendedName>
        <fullName evidence="6">ZZ-type domain-containing protein</fullName>
    </recommendedName>
</protein>
<evidence type="ECO:0000313" key="8">
    <source>
        <dbReference type="Proteomes" id="UP001221757"/>
    </source>
</evidence>
<name>A0AAD7CH35_MYCRO</name>
<dbReference type="GO" id="GO:0008270">
    <property type="term" value="F:zinc ion binding"/>
    <property type="evidence" value="ECO:0007669"/>
    <property type="project" value="UniProtKB-KW"/>
</dbReference>
<dbReference type="Pfam" id="PF00569">
    <property type="entry name" value="ZZ"/>
    <property type="match status" value="1"/>
</dbReference>
<evidence type="ECO:0000256" key="5">
    <source>
        <dbReference type="SAM" id="MobiDB-lite"/>
    </source>
</evidence>
<feature type="non-terminal residue" evidence="7">
    <location>
        <position position="304"/>
    </location>
</feature>
<dbReference type="SUPFAM" id="SSF57850">
    <property type="entry name" value="RING/U-box"/>
    <property type="match status" value="1"/>
</dbReference>
<evidence type="ECO:0000256" key="1">
    <source>
        <dbReference type="ARBA" id="ARBA00022723"/>
    </source>
</evidence>
<keyword evidence="2 4" id="KW-0863">Zinc-finger</keyword>
<feature type="domain" description="ZZ-type" evidence="6">
    <location>
        <begin position="1"/>
        <end position="49"/>
    </location>
</feature>
<evidence type="ECO:0000256" key="4">
    <source>
        <dbReference type="PROSITE-ProRule" id="PRU00228"/>
    </source>
</evidence>
<keyword evidence="8" id="KW-1185">Reference proteome</keyword>
<evidence type="ECO:0000256" key="3">
    <source>
        <dbReference type="ARBA" id="ARBA00022833"/>
    </source>
</evidence>
<proteinExistence type="predicted"/>
<dbReference type="Pfam" id="PF24355">
    <property type="entry name" value="DUF7514"/>
    <property type="match status" value="1"/>
</dbReference>
<keyword evidence="3" id="KW-0862">Zinc</keyword>
<dbReference type="Gene3D" id="3.30.60.90">
    <property type="match status" value="1"/>
</dbReference>
<sequence length="304" mass="32267">MRPITAGSPRVHCLTCPDYDLCADCALGERFGGAHSAAHPTTTYRISGDAGTLPVISQASISYGGVAHTPPPYSASVGGKTTSDPSGLTSSFQQFTIFGGTTSGGISAAPAGPPSSSPSSVSQGGTISTSETTYTYSASAPGDGWSPFFDEEMNPMPIFAGVMGALFAHRDRIGRTGLLTPEAYSRLLDDMSFPFEENPWKSNLAPPSAEPPEWSADASLKLLFDLFAIEHTSTCALRRLRGLPIPPMPLLTPRGLVDITAVDLLSDPAANWTRLARVVEPYRRWGPMPRWVLPELPDPRMVAG</sequence>